<dbReference type="PROSITE" id="PS01174">
    <property type="entry name" value="LIPASE_GDXG_SER"/>
    <property type="match status" value="1"/>
</dbReference>
<accession>A0A0D3GML2</accession>
<dbReference type="InterPro" id="IPR050466">
    <property type="entry name" value="Carboxylest/Gibb_receptor"/>
</dbReference>
<dbReference type="PANTHER" id="PTHR23024">
    <property type="entry name" value="ARYLACETAMIDE DEACETYLASE"/>
    <property type="match status" value="1"/>
</dbReference>
<dbReference type="SUPFAM" id="SSF53474">
    <property type="entry name" value="alpha/beta-Hydrolases"/>
    <property type="match status" value="2"/>
</dbReference>
<feature type="domain" description="Alpha/beta hydrolase fold-3" evidence="2">
    <location>
        <begin position="73"/>
        <end position="298"/>
    </location>
</feature>
<dbReference type="AlphaFoldDB" id="A0A0D3GML2"/>
<organism evidence="3">
    <name type="scientific">Oryza barthii</name>
    <dbReference type="NCBI Taxonomy" id="65489"/>
    <lineage>
        <taxon>Eukaryota</taxon>
        <taxon>Viridiplantae</taxon>
        <taxon>Streptophyta</taxon>
        <taxon>Embryophyta</taxon>
        <taxon>Tracheophyta</taxon>
        <taxon>Spermatophyta</taxon>
        <taxon>Magnoliopsida</taxon>
        <taxon>Liliopsida</taxon>
        <taxon>Poales</taxon>
        <taxon>Poaceae</taxon>
        <taxon>BOP clade</taxon>
        <taxon>Oryzoideae</taxon>
        <taxon>Oryzeae</taxon>
        <taxon>Oryzinae</taxon>
        <taxon>Oryza</taxon>
    </lineage>
</organism>
<dbReference type="STRING" id="65489.A0A0D3GML2"/>
<dbReference type="InterPro" id="IPR013094">
    <property type="entry name" value="AB_hydrolase_3"/>
</dbReference>
<keyword evidence="4" id="KW-1185">Reference proteome</keyword>
<dbReference type="HOGENOM" id="CLU_026340_0_0_1"/>
<dbReference type="Gramene" id="OBART07G03990.1">
    <property type="protein sequence ID" value="OBART07G03990.1"/>
    <property type="gene ID" value="OBART07G03990"/>
</dbReference>
<dbReference type="GO" id="GO:0016787">
    <property type="term" value="F:hydrolase activity"/>
    <property type="evidence" value="ECO:0007669"/>
    <property type="project" value="InterPro"/>
</dbReference>
<reference evidence="3" key="2">
    <citation type="submission" date="2015-03" db="UniProtKB">
        <authorList>
            <consortium name="EnsemblPlants"/>
        </authorList>
    </citation>
    <scope>IDENTIFICATION</scope>
</reference>
<reference evidence="3" key="1">
    <citation type="journal article" date="2009" name="Rice">
        <title>De Novo Next Generation Sequencing of Plant Genomes.</title>
        <authorList>
            <person name="Rounsley S."/>
            <person name="Marri P.R."/>
            <person name="Yu Y."/>
            <person name="He R."/>
            <person name="Sisneros N."/>
            <person name="Goicoechea J.L."/>
            <person name="Lee S.J."/>
            <person name="Angelova A."/>
            <person name="Kudrna D."/>
            <person name="Luo M."/>
            <person name="Affourtit J."/>
            <person name="Desany B."/>
            <person name="Knight J."/>
            <person name="Niazi F."/>
            <person name="Egholm M."/>
            <person name="Wing R.A."/>
        </authorList>
    </citation>
    <scope>NUCLEOTIDE SEQUENCE [LARGE SCALE GENOMIC DNA]</scope>
    <source>
        <strain evidence="3">cv. IRGC 105608</strain>
    </source>
</reference>
<feature type="domain" description="Alpha/beta hydrolase fold-3" evidence="2">
    <location>
        <begin position="426"/>
        <end position="612"/>
    </location>
</feature>
<dbReference type="PaxDb" id="65489-OBART07G03990.1"/>
<dbReference type="EnsemblPlants" id="OBART07G03990.1">
    <property type="protein sequence ID" value="OBART07G03990.1"/>
    <property type="gene ID" value="OBART07G03990"/>
</dbReference>
<dbReference type="Proteomes" id="UP000026960">
    <property type="component" value="Chromosome 7"/>
</dbReference>
<dbReference type="InterPro" id="IPR029058">
    <property type="entry name" value="AB_hydrolase_fold"/>
</dbReference>
<evidence type="ECO:0000259" key="2">
    <source>
        <dbReference type="Pfam" id="PF07859"/>
    </source>
</evidence>
<feature type="active site" evidence="1">
    <location>
        <position position="159"/>
    </location>
</feature>
<dbReference type="Pfam" id="PF07859">
    <property type="entry name" value="Abhydrolase_3"/>
    <property type="match status" value="2"/>
</dbReference>
<dbReference type="PANTHER" id="PTHR23024:SF535">
    <property type="entry name" value="OS07G0162900 PROTEIN"/>
    <property type="match status" value="1"/>
</dbReference>
<protein>
    <recommendedName>
        <fullName evidence="2">Alpha/beta hydrolase fold-3 domain-containing protein</fullName>
    </recommendedName>
</protein>
<dbReference type="eggNOG" id="KOG1515">
    <property type="taxonomic scope" value="Eukaryota"/>
</dbReference>
<dbReference type="InterPro" id="IPR033140">
    <property type="entry name" value="Lipase_GDXG_put_SER_AS"/>
</dbReference>
<name>A0A0D3GML2_9ORYZ</name>
<dbReference type="Gene3D" id="3.40.50.1820">
    <property type="entry name" value="alpha/beta hydrolase"/>
    <property type="match status" value="2"/>
</dbReference>
<sequence>MAAERVVVDECRGVLFVYSDGAVERRAAPGFATPVRDDGSVEWKDAVFDAARGLGVRLYRPRERGGGRLPVFFYYHGGGFCIGSRTWPNCQNYCLRLAAELGAVVVAPDYRLAPEHRLPAAFEDAENALLWLASQARPGGDTWVAEAADFGRVFVSGDSAGGTIAHHLAVRFGSASGRAELAPARVAGYVQLMPFFGGVERTPSEAACPDDAFLNRDLNDRYWRLSLPAGGATADHPFSNPFGPASPDLAAAEFAPTLVVVGGRDLLRDRALDYAARLAAMGKPVEALEFEGQQHGFFTIDPWSAASGDLMRAVKRFVDTDGGGGGGKLETVAMASTAAAMTSYGSRVSQQLVDTNMPTMPAVVSAAGAAAPCSNVVEDLVGFLRVLSDGTILRSPGPVFCPSTFPGEHPSVEWKEAVYDKPKNLHHRLPAAVDDAAGFLHWLRERAVDGDGDGWWLAEAADFGRVFVTGDSAGGTIAHHLAVRAGSAAAAAAAPDDPVAIRGYVLLMPFFGGVSRTPSEAGCPAEVFLNLDLFDRFWRLSLPPGATRDHPMANPFGPDSPAMDGVELPPVLVVAGGLDMLRDRAVDYAERLSAMGKPVELAEFAGEHHGFFTLGPGSDAAGELIAAVARFVDVAAPPPK</sequence>
<evidence type="ECO:0000313" key="3">
    <source>
        <dbReference type="EnsemblPlants" id="OBART07G03990.1"/>
    </source>
</evidence>
<evidence type="ECO:0000313" key="4">
    <source>
        <dbReference type="Proteomes" id="UP000026960"/>
    </source>
</evidence>
<proteinExistence type="predicted"/>
<evidence type="ECO:0000256" key="1">
    <source>
        <dbReference type="PROSITE-ProRule" id="PRU10038"/>
    </source>
</evidence>